<gene>
    <name evidence="1" type="ORF">FCALED_LOCUS13396</name>
</gene>
<comment type="caution">
    <text evidence="1">The sequence shown here is derived from an EMBL/GenBank/DDBJ whole genome shotgun (WGS) entry which is preliminary data.</text>
</comment>
<reference evidence="1" key="1">
    <citation type="submission" date="2021-06" db="EMBL/GenBank/DDBJ databases">
        <authorList>
            <person name="Kallberg Y."/>
            <person name="Tangrot J."/>
            <person name="Rosling A."/>
        </authorList>
    </citation>
    <scope>NUCLEOTIDE SEQUENCE</scope>
    <source>
        <strain evidence="1">UK204</strain>
    </source>
</reference>
<name>A0A9N9N3Y0_9GLOM</name>
<dbReference type="OrthoDB" id="2444612at2759"/>
<dbReference type="EMBL" id="CAJVPQ010007681">
    <property type="protein sequence ID" value="CAG8699394.1"/>
    <property type="molecule type" value="Genomic_DNA"/>
</dbReference>
<proteinExistence type="predicted"/>
<dbReference type="Proteomes" id="UP000789570">
    <property type="component" value="Unassembled WGS sequence"/>
</dbReference>
<evidence type="ECO:0000313" key="1">
    <source>
        <dbReference type="EMBL" id="CAG8699394.1"/>
    </source>
</evidence>
<organism evidence="1 2">
    <name type="scientific">Funneliformis caledonium</name>
    <dbReference type="NCBI Taxonomy" id="1117310"/>
    <lineage>
        <taxon>Eukaryota</taxon>
        <taxon>Fungi</taxon>
        <taxon>Fungi incertae sedis</taxon>
        <taxon>Mucoromycota</taxon>
        <taxon>Glomeromycotina</taxon>
        <taxon>Glomeromycetes</taxon>
        <taxon>Glomerales</taxon>
        <taxon>Glomeraceae</taxon>
        <taxon>Funneliformis</taxon>
    </lineage>
</organism>
<accession>A0A9N9N3Y0</accession>
<evidence type="ECO:0000313" key="2">
    <source>
        <dbReference type="Proteomes" id="UP000789570"/>
    </source>
</evidence>
<sequence>MNDEVNKTNDIQSDKEINESEIEYDLYIDRQFVSWQEVALFLNDYCIQKGFGYRKDRSKKDNENSEEIIKRTFLCNHAAYVVTTFIDEHKGYILNLQTVNFLPQFRKLTKEMLADIRFWTLEGNVKASKQYWMLTNNISNVSLNKICIMQFTKFDTKKLQ</sequence>
<dbReference type="AlphaFoldDB" id="A0A9N9N3Y0"/>
<protein>
    <submittedName>
        <fullName evidence="1">2803_t:CDS:1</fullName>
    </submittedName>
</protein>
<keyword evidence="2" id="KW-1185">Reference proteome</keyword>